<reference evidence="5 6" key="1">
    <citation type="journal article" date="2022" name="Int. J. Syst. Evol. Microbiol.">
        <title>Neobacillus kokaensis sp. nov., isolated from soil.</title>
        <authorList>
            <person name="Yuki K."/>
            <person name="Matsubara H."/>
            <person name="Yamaguchi S."/>
        </authorList>
    </citation>
    <scope>NUCLEOTIDE SEQUENCE [LARGE SCALE GENOMIC DNA]</scope>
    <source>
        <strain evidence="5 6">LOB 377</strain>
    </source>
</reference>
<name>A0ABQ3N8D3_9BACI</name>
<dbReference type="Proteomes" id="UP000637074">
    <property type="component" value="Unassembled WGS sequence"/>
</dbReference>
<feature type="domain" description="HTH gntR-type" evidence="4">
    <location>
        <begin position="11"/>
        <end position="81"/>
    </location>
</feature>
<evidence type="ECO:0000313" key="6">
    <source>
        <dbReference type="Proteomes" id="UP000637074"/>
    </source>
</evidence>
<dbReference type="EMBL" id="BNDS01000015">
    <property type="protein sequence ID" value="GHH99798.1"/>
    <property type="molecule type" value="Genomic_DNA"/>
</dbReference>
<protein>
    <recommendedName>
        <fullName evidence="4">HTH gntR-type domain-containing protein</fullName>
    </recommendedName>
</protein>
<sequence>MNDIFDQITVRTIPEQIAEQIKQEIFSGILKPGSKLPPLEELSDRLGVSKPTISQALHLLQKSDLVSTTKGRNGGYFITESFGDKLAQSMYEMITFSLKYADQK</sequence>
<evidence type="ECO:0000259" key="4">
    <source>
        <dbReference type="PROSITE" id="PS50949"/>
    </source>
</evidence>
<keyword evidence="1" id="KW-0805">Transcription regulation</keyword>
<organism evidence="5 6">
    <name type="scientific">Neobacillus kokaensis</name>
    <dbReference type="NCBI Taxonomy" id="2759023"/>
    <lineage>
        <taxon>Bacteria</taxon>
        <taxon>Bacillati</taxon>
        <taxon>Bacillota</taxon>
        <taxon>Bacilli</taxon>
        <taxon>Bacillales</taxon>
        <taxon>Bacillaceae</taxon>
        <taxon>Neobacillus</taxon>
    </lineage>
</organism>
<dbReference type="RefSeq" id="WP_191274714.1">
    <property type="nucleotide sequence ID" value="NZ_BNDS01000015.1"/>
</dbReference>
<dbReference type="CDD" id="cd07377">
    <property type="entry name" value="WHTH_GntR"/>
    <property type="match status" value="1"/>
</dbReference>
<dbReference type="PROSITE" id="PS50949">
    <property type="entry name" value="HTH_GNTR"/>
    <property type="match status" value="1"/>
</dbReference>
<proteinExistence type="predicted"/>
<gene>
    <name evidence="5" type="ORF">AM1BK_33410</name>
</gene>
<evidence type="ECO:0000256" key="1">
    <source>
        <dbReference type="ARBA" id="ARBA00023015"/>
    </source>
</evidence>
<evidence type="ECO:0000256" key="3">
    <source>
        <dbReference type="ARBA" id="ARBA00023163"/>
    </source>
</evidence>
<dbReference type="InterPro" id="IPR036390">
    <property type="entry name" value="WH_DNA-bd_sf"/>
</dbReference>
<dbReference type="SUPFAM" id="SSF46785">
    <property type="entry name" value="Winged helix' DNA-binding domain"/>
    <property type="match status" value="1"/>
</dbReference>
<dbReference type="PANTHER" id="PTHR38445:SF9">
    <property type="entry name" value="HTH-TYPE TRANSCRIPTIONAL REPRESSOR YTRA"/>
    <property type="match status" value="1"/>
</dbReference>
<dbReference type="Pfam" id="PF00392">
    <property type="entry name" value="GntR"/>
    <property type="match status" value="1"/>
</dbReference>
<keyword evidence="2" id="KW-0238">DNA-binding</keyword>
<dbReference type="PANTHER" id="PTHR38445">
    <property type="entry name" value="HTH-TYPE TRANSCRIPTIONAL REPRESSOR YTRA"/>
    <property type="match status" value="1"/>
</dbReference>
<dbReference type="Gene3D" id="1.10.10.10">
    <property type="entry name" value="Winged helix-like DNA-binding domain superfamily/Winged helix DNA-binding domain"/>
    <property type="match status" value="1"/>
</dbReference>
<evidence type="ECO:0000256" key="2">
    <source>
        <dbReference type="ARBA" id="ARBA00023125"/>
    </source>
</evidence>
<dbReference type="InterPro" id="IPR000524">
    <property type="entry name" value="Tscrpt_reg_HTH_GntR"/>
</dbReference>
<keyword evidence="3" id="KW-0804">Transcription</keyword>
<dbReference type="InterPro" id="IPR036388">
    <property type="entry name" value="WH-like_DNA-bd_sf"/>
</dbReference>
<dbReference type="SMART" id="SM00345">
    <property type="entry name" value="HTH_GNTR"/>
    <property type="match status" value="1"/>
</dbReference>
<keyword evidence="6" id="KW-1185">Reference proteome</keyword>
<accession>A0ABQ3N8D3</accession>
<comment type="caution">
    <text evidence="5">The sequence shown here is derived from an EMBL/GenBank/DDBJ whole genome shotgun (WGS) entry which is preliminary data.</text>
</comment>
<evidence type="ECO:0000313" key="5">
    <source>
        <dbReference type="EMBL" id="GHH99798.1"/>
    </source>
</evidence>